<protein>
    <submittedName>
        <fullName evidence="2">Uncharacterized protein</fullName>
    </submittedName>
</protein>
<keyword evidence="1" id="KW-0812">Transmembrane</keyword>
<keyword evidence="1" id="KW-0472">Membrane</keyword>
<keyword evidence="3" id="KW-1185">Reference proteome</keyword>
<dbReference type="GO" id="GO:0009306">
    <property type="term" value="P:protein secretion"/>
    <property type="evidence" value="ECO:0007669"/>
    <property type="project" value="InterPro"/>
</dbReference>
<evidence type="ECO:0000313" key="2">
    <source>
        <dbReference type="EMBL" id="KAE8255360.1"/>
    </source>
</evidence>
<dbReference type="AlphaFoldDB" id="A0A8X7N089"/>
<dbReference type="Pfam" id="PF11654">
    <property type="entry name" value="NCE101"/>
    <property type="match status" value="1"/>
</dbReference>
<feature type="transmembrane region" description="Helical" evidence="1">
    <location>
        <begin position="41"/>
        <end position="62"/>
    </location>
</feature>
<sequence>MIVGNPGSVLFSGPGSELRKKQVRVAPNDDHPDPPLMPKYLIGRTADPVFAMMTGVFAYVLWENDGRNAEQRPEGRKLADLVKRRWQLGPAASRGQ</sequence>
<dbReference type="EMBL" id="LWDE02000023">
    <property type="protein sequence ID" value="KAE8255360.1"/>
    <property type="molecule type" value="Genomic_DNA"/>
</dbReference>
<dbReference type="PANTHER" id="PTHR28011">
    <property type="entry name" value="NON-CLASSICAL EXPORT PROTEIN 1"/>
    <property type="match status" value="1"/>
</dbReference>
<proteinExistence type="predicted"/>
<dbReference type="PANTHER" id="PTHR28011:SF1">
    <property type="entry name" value="NON-CLASSICAL EXPORT PROTEIN 1"/>
    <property type="match status" value="1"/>
</dbReference>
<reference evidence="2" key="1">
    <citation type="submission" date="2016-04" db="EMBL/GenBank/DDBJ databases">
        <authorList>
            <person name="Nguyen H.D."/>
            <person name="Samba Siva P."/>
            <person name="Cullis J."/>
            <person name="Levesque C.A."/>
            <person name="Hambleton S."/>
        </authorList>
    </citation>
    <scope>NUCLEOTIDE SEQUENCE</scope>
    <source>
        <strain evidence="2">DAOMC 236426</strain>
    </source>
</reference>
<accession>A0A8X7N089</accession>
<gene>
    <name evidence="2" type="ORF">A4X06_0g454</name>
</gene>
<organism evidence="2 3">
    <name type="scientific">Tilletia controversa</name>
    <name type="common">dwarf bunt fungus</name>
    <dbReference type="NCBI Taxonomy" id="13291"/>
    <lineage>
        <taxon>Eukaryota</taxon>
        <taxon>Fungi</taxon>
        <taxon>Dikarya</taxon>
        <taxon>Basidiomycota</taxon>
        <taxon>Ustilaginomycotina</taxon>
        <taxon>Exobasidiomycetes</taxon>
        <taxon>Tilletiales</taxon>
        <taxon>Tilletiaceae</taxon>
        <taxon>Tilletia</taxon>
    </lineage>
</organism>
<keyword evidence="1" id="KW-1133">Transmembrane helix</keyword>
<reference evidence="2" key="2">
    <citation type="journal article" date="2019" name="IMA Fungus">
        <title>Genome sequencing and comparison of five Tilletia species to identify candidate genes for the detection of regulated species infecting wheat.</title>
        <authorList>
            <person name="Nguyen H.D.T."/>
            <person name="Sultana T."/>
            <person name="Kesanakurti P."/>
            <person name="Hambleton S."/>
        </authorList>
    </citation>
    <scope>NUCLEOTIDE SEQUENCE</scope>
    <source>
        <strain evidence="2">DAOMC 236426</strain>
    </source>
</reference>
<evidence type="ECO:0000256" key="1">
    <source>
        <dbReference type="SAM" id="Phobius"/>
    </source>
</evidence>
<dbReference type="InterPro" id="IPR024242">
    <property type="entry name" value="NCE101"/>
</dbReference>
<name>A0A8X7N089_9BASI</name>
<dbReference type="Proteomes" id="UP000077684">
    <property type="component" value="Unassembled WGS sequence"/>
</dbReference>
<comment type="caution">
    <text evidence="2">The sequence shown here is derived from an EMBL/GenBank/DDBJ whole genome shotgun (WGS) entry which is preliminary data.</text>
</comment>
<evidence type="ECO:0000313" key="3">
    <source>
        <dbReference type="Proteomes" id="UP000077684"/>
    </source>
</evidence>